<sequence>MEDVIFHYNSQFVDRSQYGSSLNLHIMEFKIIRLKTSVDSIIEFIQLCEAIQVNQCSIEQVFSQFGYIMGQRRTNQSSEMQWEYQRVGKKRVSGIWVFHSHLQAHYIFQQFSADLLSYVRGLGNKLNAFLSMFISYTIHFSIWSVDFQYYKSQTHLYTHSTYEQDSLNSISDYSNYLSATEKFVNTDHTIIKFDYSRCFVKFQFLFASRTLRNIL</sequence>
<comment type="caution">
    <text evidence="1">The sequence shown here is derived from an EMBL/GenBank/DDBJ whole genome shotgun (WGS) entry which is preliminary data.</text>
</comment>
<dbReference type="Proteomes" id="UP001642409">
    <property type="component" value="Unassembled WGS sequence"/>
</dbReference>
<organism evidence="1">
    <name type="scientific">Hexamita inflata</name>
    <dbReference type="NCBI Taxonomy" id="28002"/>
    <lineage>
        <taxon>Eukaryota</taxon>
        <taxon>Metamonada</taxon>
        <taxon>Diplomonadida</taxon>
        <taxon>Hexamitidae</taxon>
        <taxon>Hexamitinae</taxon>
        <taxon>Hexamita</taxon>
    </lineage>
</organism>
<gene>
    <name evidence="2" type="ORF">HINF_LOCUS14031</name>
    <name evidence="1" type="ORF">HINF_LOCUS48547</name>
</gene>
<name>A0AA86QUC0_9EUKA</name>
<evidence type="ECO:0000313" key="2">
    <source>
        <dbReference type="EMBL" id="CAL5995437.1"/>
    </source>
</evidence>
<reference evidence="1" key="1">
    <citation type="submission" date="2023-06" db="EMBL/GenBank/DDBJ databases">
        <authorList>
            <person name="Kurt Z."/>
        </authorList>
    </citation>
    <scope>NUCLEOTIDE SEQUENCE</scope>
</reference>
<dbReference type="EMBL" id="CAXDID020000033">
    <property type="protein sequence ID" value="CAL5995437.1"/>
    <property type="molecule type" value="Genomic_DNA"/>
</dbReference>
<proteinExistence type="predicted"/>
<evidence type="ECO:0000313" key="1">
    <source>
        <dbReference type="EMBL" id="CAI9960902.1"/>
    </source>
</evidence>
<keyword evidence="3" id="KW-1185">Reference proteome</keyword>
<reference evidence="2 3" key="2">
    <citation type="submission" date="2024-07" db="EMBL/GenBank/DDBJ databases">
        <authorList>
            <person name="Akdeniz Z."/>
        </authorList>
    </citation>
    <scope>NUCLEOTIDE SEQUENCE [LARGE SCALE GENOMIC DNA]</scope>
</reference>
<protein>
    <submittedName>
        <fullName evidence="2">Hypothetical_protein</fullName>
    </submittedName>
</protein>
<evidence type="ECO:0000313" key="3">
    <source>
        <dbReference type="Proteomes" id="UP001642409"/>
    </source>
</evidence>
<dbReference type="AlphaFoldDB" id="A0AA86QUC0"/>
<accession>A0AA86QUC0</accession>
<dbReference type="EMBL" id="CATOUU010000937">
    <property type="protein sequence ID" value="CAI9960902.1"/>
    <property type="molecule type" value="Genomic_DNA"/>
</dbReference>